<name>A0AAV9BPF9_ACOGR</name>
<dbReference type="SUPFAM" id="SSF56219">
    <property type="entry name" value="DNase I-like"/>
    <property type="match status" value="1"/>
</dbReference>
<dbReference type="Gene3D" id="3.60.10.10">
    <property type="entry name" value="Endonuclease/exonuclease/phosphatase"/>
    <property type="match status" value="1"/>
</dbReference>
<reference evidence="1" key="1">
    <citation type="journal article" date="2023" name="Nat. Commun.">
        <title>Diploid and tetraploid genomes of Acorus and the evolution of monocots.</title>
        <authorList>
            <person name="Ma L."/>
            <person name="Liu K.W."/>
            <person name="Li Z."/>
            <person name="Hsiao Y.Y."/>
            <person name="Qi Y."/>
            <person name="Fu T."/>
            <person name="Tang G.D."/>
            <person name="Zhang D."/>
            <person name="Sun W.H."/>
            <person name="Liu D.K."/>
            <person name="Li Y."/>
            <person name="Chen G.Z."/>
            <person name="Liu X.D."/>
            <person name="Liao X.Y."/>
            <person name="Jiang Y.T."/>
            <person name="Yu X."/>
            <person name="Hao Y."/>
            <person name="Huang J."/>
            <person name="Zhao X.W."/>
            <person name="Ke S."/>
            <person name="Chen Y.Y."/>
            <person name="Wu W.L."/>
            <person name="Hsu J.L."/>
            <person name="Lin Y.F."/>
            <person name="Huang M.D."/>
            <person name="Li C.Y."/>
            <person name="Huang L."/>
            <person name="Wang Z.W."/>
            <person name="Zhao X."/>
            <person name="Zhong W.Y."/>
            <person name="Peng D.H."/>
            <person name="Ahmad S."/>
            <person name="Lan S."/>
            <person name="Zhang J.S."/>
            <person name="Tsai W.C."/>
            <person name="Van de Peer Y."/>
            <person name="Liu Z.J."/>
        </authorList>
    </citation>
    <scope>NUCLEOTIDE SEQUENCE</scope>
    <source>
        <strain evidence="1">SCP</strain>
    </source>
</reference>
<organism evidence="1 2">
    <name type="scientific">Acorus gramineus</name>
    <name type="common">Dwarf sweet flag</name>
    <dbReference type="NCBI Taxonomy" id="55184"/>
    <lineage>
        <taxon>Eukaryota</taxon>
        <taxon>Viridiplantae</taxon>
        <taxon>Streptophyta</taxon>
        <taxon>Embryophyta</taxon>
        <taxon>Tracheophyta</taxon>
        <taxon>Spermatophyta</taxon>
        <taxon>Magnoliopsida</taxon>
        <taxon>Liliopsida</taxon>
        <taxon>Acoraceae</taxon>
        <taxon>Acorus</taxon>
    </lineage>
</organism>
<dbReference type="PANTHER" id="PTHR33710:SF71">
    <property type="entry name" value="ENDONUCLEASE_EXONUCLEASE_PHOSPHATASE DOMAIN-CONTAINING PROTEIN"/>
    <property type="match status" value="1"/>
</dbReference>
<keyword evidence="2" id="KW-1185">Reference proteome</keyword>
<gene>
    <name evidence="1" type="ORF">QJS04_geneDACA014426</name>
</gene>
<proteinExistence type="predicted"/>
<reference evidence="1" key="2">
    <citation type="submission" date="2023-06" db="EMBL/GenBank/DDBJ databases">
        <authorList>
            <person name="Ma L."/>
            <person name="Liu K.-W."/>
            <person name="Li Z."/>
            <person name="Hsiao Y.-Y."/>
            <person name="Qi Y."/>
            <person name="Fu T."/>
            <person name="Tang G."/>
            <person name="Zhang D."/>
            <person name="Sun W.-H."/>
            <person name="Liu D.-K."/>
            <person name="Li Y."/>
            <person name="Chen G.-Z."/>
            <person name="Liu X.-D."/>
            <person name="Liao X.-Y."/>
            <person name="Jiang Y.-T."/>
            <person name="Yu X."/>
            <person name="Hao Y."/>
            <person name="Huang J."/>
            <person name="Zhao X.-W."/>
            <person name="Ke S."/>
            <person name="Chen Y.-Y."/>
            <person name="Wu W.-L."/>
            <person name="Hsu J.-L."/>
            <person name="Lin Y.-F."/>
            <person name="Huang M.-D."/>
            <person name="Li C.-Y."/>
            <person name="Huang L."/>
            <person name="Wang Z.-W."/>
            <person name="Zhao X."/>
            <person name="Zhong W.-Y."/>
            <person name="Peng D.-H."/>
            <person name="Ahmad S."/>
            <person name="Lan S."/>
            <person name="Zhang J.-S."/>
            <person name="Tsai W.-C."/>
            <person name="Van De Peer Y."/>
            <person name="Liu Z.-J."/>
        </authorList>
    </citation>
    <scope>NUCLEOTIDE SEQUENCE</scope>
    <source>
        <strain evidence="1">SCP</strain>
        <tissue evidence="1">Leaves</tissue>
    </source>
</reference>
<accession>A0AAV9BPF9</accession>
<dbReference type="EMBL" id="JAUJYN010000002">
    <property type="protein sequence ID" value="KAK1277944.1"/>
    <property type="molecule type" value="Genomic_DNA"/>
</dbReference>
<evidence type="ECO:0000313" key="2">
    <source>
        <dbReference type="Proteomes" id="UP001179952"/>
    </source>
</evidence>
<sequence>MVKDRRVGQFSISVVLEDVITKWNWVWTGVYGPNTNSEREALWEDLSEVSVRWNLPWCLMGDFNCTRFIEDRNQVGPLSSSMSRFFEWISEEHLSDIPLANQCFTWCNLRGNPSCAKLDRVLVSHEWEEEFPLCHLKALPWVCSDHCPLLLVGGYVNRSYYFKFENWWLLCQGFQEVVSLSWRELVPLFSGAKKVTSKLKRLKWVLKSWHREQKIARRRKGELELEVSSLDIKEEYVVLSVDERACRSECKDLWSRLISMEEVEWRQRSRELWLKEGDNNTKFFHKAANHRKRINKICQIRSEGVLVEDPAEIEELLINHFTCALIKHRGWIPDWVDEDLRKVPDELWADLEAPFTINEIKKVVFGTDPDKDPGPNGFGLRFFQTFWSIVQDDLFEMFHEFFSGHKVWEVSMPPHSLL</sequence>
<dbReference type="PANTHER" id="PTHR33710">
    <property type="entry name" value="BNAC02G09200D PROTEIN"/>
    <property type="match status" value="1"/>
</dbReference>
<evidence type="ECO:0008006" key="3">
    <source>
        <dbReference type="Google" id="ProtNLM"/>
    </source>
</evidence>
<comment type="caution">
    <text evidence="1">The sequence shown here is derived from an EMBL/GenBank/DDBJ whole genome shotgun (WGS) entry which is preliminary data.</text>
</comment>
<evidence type="ECO:0000313" key="1">
    <source>
        <dbReference type="EMBL" id="KAK1277944.1"/>
    </source>
</evidence>
<dbReference type="Proteomes" id="UP001179952">
    <property type="component" value="Unassembled WGS sequence"/>
</dbReference>
<dbReference type="AlphaFoldDB" id="A0AAV9BPF9"/>
<protein>
    <recommendedName>
        <fullName evidence="3">Reverse transcriptase</fullName>
    </recommendedName>
</protein>
<dbReference type="InterPro" id="IPR036691">
    <property type="entry name" value="Endo/exonu/phosph_ase_sf"/>
</dbReference>